<dbReference type="PROSITE" id="PS50943">
    <property type="entry name" value="HTH_CROC1"/>
    <property type="match status" value="1"/>
</dbReference>
<dbReference type="InterPro" id="IPR039418">
    <property type="entry name" value="LexA-like"/>
</dbReference>
<sequence length="202" mass="22245">MEELGWSEAQLAAKAGMSQPTVHRIINGHSDDPRISNIVKIATALGIGERQVVSEHPAQYLLPDNVTDGPRIKGRVPLISWVRASELCEAIDLYAPGDAEDWLDCPFPHSSKAFCLRVSGPSMLPEYRDGEIILVDPDIEARHGDDVVVRTPEGKTTFKRYNSTPEGDYLIALNPDMANRIIEVPEGTSICGVVTGSWNKRR</sequence>
<dbReference type="GO" id="GO:0003677">
    <property type="term" value="F:DNA binding"/>
    <property type="evidence" value="ECO:0007669"/>
    <property type="project" value="InterPro"/>
</dbReference>
<feature type="domain" description="HTH cro/C1-type" evidence="1">
    <location>
        <begin position="2"/>
        <end position="53"/>
    </location>
</feature>
<dbReference type="SMART" id="SM00530">
    <property type="entry name" value="HTH_XRE"/>
    <property type="match status" value="1"/>
</dbReference>
<dbReference type="InterPro" id="IPR015927">
    <property type="entry name" value="Peptidase_S24_S26A/B/C"/>
</dbReference>
<dbReference type="RefSeq" id="WP_181977875.1">
    <property type="nucleotide sequence ID" value="NZ_LMAZ01000001.1"/>
</dbReference>
<dbReference type="Pfam" id="PF00717">
    <property type="entry name" value="Peptidase_S24"/>
    <property type="match status" value="1"/>
</dbReference>
<dbReference type="Pfam" id="PF01381">
    <property type="entry name" value="HTH_3"/>
    <property type="match status" value="1"/>
</dbReference>
<name>A0A395RA95_9PSED</name>
<dbReference type="InterPro" id="IPR010982">
    <property type="entry name" value="Lambda_DNA-bd_dom_sf"/>
</dbReference>
<dbReference type="SUPFAM" id="SSF47413">
    <property type="entry name" value="lambda repressor-like DNA-binding domains"/>
    <property type="match status" value="1"/>
</dbReference>
<dbReference type="Proteomes" id="UP000265411">
    <property type="component" value="Unassembled WGS sequence"/>
</dbReference>
<dbReference type="CDD" id="cd06529">
    <property type="entry name" value="S24_LexA-like"/>
    <property type="match status" value="1"/>
</dbReference>
<dbReference type="InterPro" id="IPR050077">
    <property type="entry name" value="LexA_repressor"/>
</dbReference>
<evidence type="ECO:0000259" key="1">
    <source>
        <dbReference type="PROSITE" id="PS50943"/>
    </source>
</evidence>
<dbReference type="InterPro" id="IPR036286">
    <property type="entry name" value="LexA/Signal_pep-like_sf"/>
</dbReference>
<dbReference type="PANTHER" id="PTHR33516:SF2">
    <property type="entry name" value="LEXA REPRESSOR-RELATED"/>
    <property type="match status" value="1"/>
</dbReference>
<organism evidence="2 3">
    <name type="scientific">Pseudomonas abyssi</name>
    <dbReference type="NCBI Taxonomy" id="170540"/>
    <lineage>
        <taxon>Bacteria</taxon>
        <taxon>Pseudomonadati</taxon>
        <taxon>Pseudomonadota</taxon>
        <taxon>Gammaproteobacteria</taxon>
        <taxon>Pseudomonadales</taxon>
        <taxon>Pseudomonadaceae</taxon>
        <taxon>Pseudomonas</taxon>
    </lineage>
</organism>
<dbReference type="EMBL" id="LMAZ01000001">
    <property type="protein sequence ID" value="RGP57054.1"/>
    <property type="molecule type" value="Genomic_DNA"/>
</dbReference>
<evidence type="ECO:0000313" key="3">
    <source>
        <dbReference type="Proteomes" id="UP000265411"/>
    </source>
</evidence>
<dbReference type="CDD" id="cd00093">
    <property type="entry name" value="HTH_XRE"/>
    <property type="match status" value="1"/>
</dbReference>
<comment type="caution">
    <text evidence="2">The sequence shown here is derived from an EMBL/GenBank/DDBJ whole genome shotgun (WGS) entry which is preliminary data.</text>
</comment>
<keyword evidence="3" id="KW-1185">Reference proteome</keyword>
<dbReference type="SUPFAM" id="SSF51306">
    <property type="entry name" value="LexA/Signal peptidase"/>
    <property type="match status" value="1"/>
</dbReference>
<dbReference type="Gene3D" id="2.10.109.10">
    <property type="entry name" value="Umud Fragment, subunit A"/>
    <property type="match status" value="1"/>
</dbReference>
<accession>A0A395RA95</accession>
<reference evidence="2 3" key="1">
    <citation type="journal article" date="2018" name="Syst. Appl. Microbiol.">
        <title>Pseudomonas gallaeciensis sp. nov., isolated from crude-oil-contaminated intertidal sand samples after the Prestige oil spill.</title>
        <authorList>
            <person name="Mulet M."/>
            <person name="Sanchez D."/>
            <person name="Rodriguez A.C."/>
            <person name="Nogales B."/>
            <person name="Bosch R."/>
            <person name="Busquets A."/>
            <person name="Gomila M."/>
            <person name="Lalucat J."/>
            <person name="Garcia-Valdes E."/>
        </authorList>
    </citation>
    <scope>NUCLEOTIDE SEQUENCE [LARGE SCALE GENOMIC DNA]</scope>
    <source>
        <strain evidence="2 3">V113</strain>
    </source>
</reference>
<dbReference type="AlphaFoldDB" id="A0A395RA95"/>
<protein>
    <recommendedName>
        <fullName evidence="1">HTH cro/C1-type domain-containing protein</fullName>
    </recommendedName>
</protein>
<proteinExistence type="predicted"/>
<dbReference type="Gene3D" id="1.10.260.40">
    <property type="entry name" value="lambda repressor-like DNA-binding domains"/>
    <property type="match status" value="1"/>
</dbReference>
<dbReference type="PANTHER" id="PTHR33516">
    <property type="entry name" value="LEXA REPRESSOR"/>
    <property type="match status" value="1"/>
</dbReference>
<dbReference type="InterPro" id="IPR001387">
    <property type="entry name" value="Cro/C1-type_HTH"/>
</dbReference>
<gene>
    <name evidence="2" type="ORF">ASB58_06900</name>
</gene>
<evidence type="ECO:0000313" key="2">
    <source>
        <dbReference type="EMBL" id="RGP57054.1"/>
    </source>
</evidence>